<keyword evidence="3" id="KW-1185">Reference proteome</keyword>
<dbReference type="AlphaFoldDB" id="A0AAV4CN28"/>
<gene>
    <name evidence="2" type="ORF">PoB_005946900</name>
</gene>
<dbReference type="Proteomes" id="UP000735302">
    <property type="component" value="Unassembled WGS sequence"/>
</dbReference>
<accession>A0AAV4CN28</accession>
<comment type="caution">
    <text evidence="2">The sequence shown here is derived from an EMBL/GenBank/DDBJ whole genome shotgun (WGS) entry which is preliminary data.</text>
</comment>
<protein>
    <submittedName>
        <fullName evidence="2">Uncharacterized protein</fullName>
    </submittedName>
</protein>
<proteinExistence type="predicted"/>
<evidence type="ECO:0000313" key="2">
    <source>
        <dbReference type="EMBL" id="GFO32964.1"/>
    </source>
</evidence>
<dbReference type="EMBL" id="BLXT01006709">
    <property type="protein sequence ID" value="GFO32964.1"/>
    <property type="molecule type" value="Genomic_DNA"/>
</dbReference>
<sequence length="108" mass="12058">MCTALLCSQSQSIYDTLKACRYAELVIAFVAQQYGYRSGGLSWRAVGYQVRGPRPYDVKQVGNTDVVSLHVFIPLDGAQLMDNHRRNIGLSSSHEQSRPLAEMKSPRP</sequence>
<organism evidence="2 3">
    <name type="scientific">Plakobranchus ocellatus</name>
    <dbReference type="NCBI Taxonomy" id="259542"/>
    <lineage>
        <taxon>Eukaryota</taxon>
        <taxon>Metazoa</taxon>
        <taxon>Spiralia</taxon>
        <taxon>Lophotrochozoa</taxon>
        <taxon>Mollusca</taxon>
        <taxon>Gastropoda</taxon>
        <taxon>Heterobranchia</taxon>
        <taxon>Euthyneura</taxon>
        <taxon>Panpulmonata</taxon>
        <taxon>Sacoglossa</taxon>
        <taxon>Placobranchoidea</taxon>
        <taxon>Plakobranchidae</taxon>
        <taxon>Plakobranchus</taxon>
    </lineage>
</organism>
<name>A0AAV4CN28_9GAST</name>
<reference evidence="2 3" key="1">
    <citation type="journal article" date="2021" name="Elife">
        <title>Chloroplast acquisition without the gene transfer in kleptoplastic sea slugs, Plakobranchus ocellatus.</title>
        <authorList>
            <person name="Maeda T."/>
            <person name="Takahashi S."/>
            <person name="Yoshida T."/>
            <person name="Shimamura S."/>
            <person name="Takaki Y."/>
            <person name="Nagai Y."/>
            <person name="Toyoda A."/>
            <person name="Suzuki Y."/>
            <person name="Arimoto A."/>
            <person name="Ishii H."/>
            <person name="Satoh N."/>
            <person name="Nishiyama T."/>
            <person name="Hasebe M."/>
            <person name="Maruyama T."/>
            <person name="Minagawa J."/>
            <person name="Obokata J."/>
            <person name="Shigenobu S."/>
        </authorList>
    </citation>
    <scope>NUCLEOTIDE SEQUENCE [LARGE SCALE GENOMIC DNA]</scope>
</reference>
<feature type="region of interest" description="Disordered" evidence="1">
    <location>
        <begin position="86"/>
        <end position="108"/>
    </location>
</feature>
<evidence type="ECO:0000313" key="3">
    <source>
        <dbReference type="Proteomes" id="UP000735302"/>
    </source>
</evidence>
<evidence type="ECO:0000256" key="1">
    <source>
        <dbReference type="SAM" id="MobiDB-lite"/>
    </source>
</evidence>